<sequence>MSESSRPPGMMDVARLAGVSHQTVSRVLNDAESVRPATREKVRRAITELGYRRNLSARALVTNRTRVIGVVVAQGGYYGPGSTSSAIQTAARGRGYATIVASLRDGSPGELAAVVDMLIDHGVEGITAIAPQLGFVEGLRSLARTVPIVVIADGFEVSRGMYAVSVDQRHGARLATQHLIGLGHRRIVHISGSSDWFDARERVAGWRAALEDTGLEVPEVLLGDWSAESGYAMGGRLVDQGLPDAVFCSNDLMALGLLSSLADLGIRVPEDISLVGFDDIDGSAYFQPPLTTVRQPFEELGKSCVGVLLRAIEGQEAASQRIRPSLLVRRSSRRRQD</sequence>
<dbReference type="SMART" id="SM00354">
    <property type="entry name" value="HTH_LACI"/>
    <property type="match status" value="1"/>
</dbReference>
<dbReference type="InterPro" id="IPR000843">
    <property type="entry name" value="HTH_LacI"/>
</dbReference>
<dbReference type="Gene3D" id="1.10.260.40">
    <property type="entry name" value="lambda repressor-like DNA-binding domains"/>
    <property type="match status" value="1"/>
</dbReference>
<keyword evidence="6" id="KW-1185">Reference proteome</keyword>
<dbReference type="InterPro" id="IPR028082">
    <property type="entry name" value="Peripla_BP_I"/>
</dbReference>
<dbReference type="Gene3D" id="3.40.50.2300">
    <property type="match status" value="2"/>
</dbReference>
<evidence type="ECO:0000256" key="2">
    <source>
        <dbReference type="ARBA" id="ARBA00023125"/>
    </source>
</evidence>
<dbReference type="KEGG" id="acij:JS278_01369"/>
<dbReference type="OrthoDB" id="9785139at2"/>
<dbReference type="AlphaFoldDB" id="A0A344UTE6"/>
<dbReference type="GO" id="GO:0000976">
    <property type="term" value="F:transcription cis-regulatory region binding"/>
    <property type="evidence" value="ECO:0007669"/>
    <property type="project" value="TreeGrafter"/>
</dbReference>
<dbReference type="CDD" id="cd01574">
    <property type="entry name" value="PBP1_LacI"/>
    <property type="match status" value="1"/>
</dbReference>
<proteinExistence type="predicted"/>
<evidence type="ECO:0000313" key="6">
    <source>
        <dbReference type="Proteomes" id="UP000251995"/>
    </source>
</evidence>
<evidence type="ECO:0000259" key="4">
    <source>
        <dbReference type="PROSITE" id="PS50932"/>
    </source>
</evidence>
<dbReference type="Proteomes" id="UP000251995">
    <property type="component" value="Chromosome"/>
</dbReference>
<dbReference type="SUPFAM" id="SSF53822">
    <property type="entry name" value="Periplasmic binding protein-like I"/>
    <property type="match status" value="1"/>
</dbReference>
<name>A0A344UTE6_9ACTN</name>
<gene>
    <name evidence="5" type="primary">lacI_2</name>
    <name evidence="5" type="ORF">JS278_01369</name>
</gene>
<dbReference type="InterPro" id="IPR010982">
    <property type="entry name" value="Lambda_DNA-bd_dom_sf"/>
</dbReference>
<dbReference type="SUPFAM" id="SSF47413">
    <property type="entry name" value="lambda repressor-like DNA-binding domains"/>
    <property type="match status" value="1"/>
</dbReference>
<evidence type="ECO:0000256" key="1">
    <source>
        <dbReference type="ARBA" id="ARBA00023015"/>
    </source>
</evidence>
<keyword evidence="1" id="KW-0805">Transcription regulation</keyword>
<dbReference type="RefSeq" id="WP_114044533.1">
    <property type="nucleotide sequence ID" value="NZ_CP025198.1"/>
</dbReference>
<dbReference type="PANTHER" id="PTHR30146:SF109">
    <property type="entry name" value="HTH-TYPE TRANSCRIPTIONAL REGULATOR GALS"/>
    <property type="match status" value="1"/>
</dbReference>
<evidence type="ECO:0000313" key="5">
    <source>
        <dbReference type="EMBL" id="AXE38544.1"/>
    </source>
</evidence>
<keyword evidence="2" id="KW-0238">DNA-binding</keyword>
<keyword evidence="3" id="KW-0804">Transcription</keyword>
<dbReference type="PANTHER" id="PTHR30146">
    <property type="entry name" value="LACI-RELATED TRANSCRIPTIONAL REPRESSOR"/>
    <property type="match status" value="1"/>
</dbReference>
<dbReference type="InterPro" id="IPR046335">
    <property type="entry name" value="LacI/GalR-like_sensor"/>
</dbReference>
<feature type="domain" description="HTH lacI-type" evidence="4">
    <location>
        <begin position="8"/>
        <end position="62"/>
    </location>
</feature>
<accession>A0A344UTE6</accession>
<evidence type="ECO:0000256" key="3">
    <source>
        <dbReference type="ARBA" id="ARBA00023163"/>
    </source>
</evidence>
<dbReference type="PROSITE" id="PS00356">
    <property type="entry name" value="HTH_LACI_1"/>
    <property type="match status" value="1"/>
</dbReference>
<dbReference type="PROSITE" id="PS50932">
    <property type="entry name" value="HTH_LACI_2"/>
    <property type="match status" value="1"/>
</dbReference>
<dbReference type="Pfam" id="PF00356">
    <property type="entry name" value="LacI"/>
    <property type="match status" value="1"/>
</dbReference>
<dbReference type="CDD" id="cd01392">
    <property type="entry name" value="HTH_LacI"/>
    <property type="match status" value="1"/>
</dbReference>
<protein>
    <submittedName>
        <fullName evidence="5">Lactose operon repressor</fullName>
    </submittedName>
</protein>
<reference evidence="5 6" key="1">
    <citation type="submission" date="2017-12" db="EMBL/GenBank/DDBJ databases">
        <title>The whole genome sequence of the Acidipropionibacterium virtanenii sp. nov. type strain JS278.</title>
        <authorList>
            <person name="Laine P."/>
            <person name="Deptula P."/>
            <person name="Varmanen P."/>
            <person name="Auvinen P."/>
        </authorList>
    </citation>
    <scope>NUCLEOTIDE SEQUENCE [LARGE SCALE GENOMIC DNA]</scope>
    <source>
        <strain evidence="5 6">JS278</strain>
    </source>
</reference>
<dbReference type="EMBL" id="CP025198">
    <property type="protein sequence ID" value="AXE38544.1"/>
    <property type="molecule type" value="Genomic_DNA"/>
</dbReference>
<organism evidence="5 6">
    <name type="scientific">Acidipropionibacterium virtanenii</name>
    <dbReference type="NCBI Taxonomy" id="2057246"/>
    <lineage>
        <taxon>Bacteria</taxon>
        <taxon>Bacillati</taxon>
        <taxon>Actinomycetota</taxon>
        <taxon>Actinomycetes</taxon>
        <taxon>Propionibacteriales</taxon>
        <taxon>Propionibacteriaceae</taxon>
        <taxon>Acidipropionibacterium</taxon>
    </lineage>
</organism>
<dbReference type="GO" id="GO:0003700">
    <property type="term" value="F:DNA-binding transcription factor activity"/>
    <property type="evidence" value="ECO:0007669"/>
    <property type="project" value="TreeGrafter"/>
</dbReference>
<dbReference type="Pfam" id="PF13377">
    <property type="entry name" value="Peripla_BP_3"/>
    <property type="match status" value="1"/>
</dbReference>